<dbReference type="Gene3D" id="3.90.850.10">
    <property type="entry name" value="Fumarylacetoacetase-like, C-terminal domain"/>
    <property type="match status" value="1"/>
</dbReference>
<evidence type="ECO:0000313" key="5">
    <source>
        <dbReference type="Proteomes" id="UP000015531"/>
    </source>
</evidence>
<dbReference type="AlphaFoldDB" id="T0HH32"/>
<dbReference type="InterPro" id="IPR051121">
    <property type="entry name" value="FAH"/>
</dbReference>
<dbReference type="Pfam" id="PF01557">
    <property type="entry name" value="FAA_hydrolase"/>
    <property type="match status" value="1"/>
</dbReference>
<keyword evidence="2" id="KW-0479">Metal-binding</keyword>
<dbReference type="GO" id="GO:0044281">
    <property type="term" value="P:small molecule metabolic process"/>
    <property type="evidence" value="ECO:0007669"/>
    <property type="project" value="UniProtKB-ARBA"/>
</dbReference>
<evidence type="ECO:0000313" key="4">
    <source>
        <dbReference type="EMBL" id="EQB11448.1"/>
    </source>
</evidence>
<evidence type="ECO:0000259" key="3">
    <source>
        <dbReference type="Pfam" id="PF01557"/>
    </source>
</evidence>
<feature type="domain" description="Fumarylacetoacetase-like C-terminal" evidence="3">
    <location>
        <begin position="167"/>
        <end position="348"/>
    </location>
</feature>
<name>T0HH32_9SPHN</name>
<organism evidence="4 5">
    <name type="scientific">Sphingobium lactosutens DS20</name>
    <dbReference type="NCBI Taxonomy" id="1331060"/>
    <lineage>
        <taxon>Bacteria</taxon>
        <taxon>Pseudomonadati</taxon>
        <taxon>Pseudomonadota</taxon>
        <taxon>Alphaproteobacteria</taxon>
        <taxon>Sphingomonadales</taxon>
        <taxon>Sphingomonadaceae</taxon>
        <taxon>Sphingobium</taxon>
    </lineage>
</organism>
<dbReference type="SUPFAM" id="SSF56529">
    <property type="entry name" value="FAH"/>
    <property type="match status" value="1"/>
</dbReference>
<proteinExistence type="inferred from homology"/>
<gene>
    <name evidence="4" type="ORF">RLDS_23885</name>
</gene>
<reference evidence="4 5" key="1">
    <citation type="journal article" date="2013" name="Genome Announc.">
        <title>Draft Genome Sequence of Sphingobium lactosutens Strain DS20T, Isolated from a Hexachlorocyclohexane Dumpsite.</title>
        <authorList>
            <person name="Kumar R."/>
            <person name="Dwivedi V."/>
            <person name="Negi V."/>
            <person name="Khurana J.P."/>
            <person name="Lal R."/>
        </authorList>
    </citation>
    <scope>NUCLEOTIDE SEQUENCE [LARGE SCALE GENOMIC DNA]</scope>
    <source>
        <strain evidence="4 5">DS20</strain>
    </source>
</reference>
<evidence type="ECO:0000256" key="2">
    <source>
        <dbReference type="ARBA" id="ARBA00022723"/>
    </source>
</evidence>
<dbReference type="eggNOG" id="COG3970">
    <property type="taxonomic scope" value="Bacteria"/>
</dbReference>
<protein>
    <submittedName>
        <fullName evidence="4">Fumarylacetoacetate hydrolase</fullName>
    </submittedName>
</protein>
<dbReference type="Proteomes" id="UP000015531">
    <property type="component" value="Unassembled WGS sequence"/>
</dbReference>
<dbReference type="PANTHER" id="PTHR42796">
    <property type="entry name" value="FUMARYLACETOACETATE HYDROLASE DOMAIN-CONTAINING PROTEIN 2A-RELATED"/>
    <property type="match status" value="1"/>
</dbReference>
<keyword evidence="5" id="KW-1185">Reference proteome</keyword>
<dbReference type="InterPro" id="IPR036663">
    <property type="entry name" value="Fumarylacetoacetase_C_sf"/>
</dbReference>
<dbReference type="EMBL" id="ATDP01000107">
    <property type="protein sequence ID" value="EQB11448.1"/>
    <property type="molecule type" value="Genomic_DNA"/>
</dbReference>
<comment type="similarity">
    <text evidence="1">Belongs to the FAH family.</text>
</comment>
<dbReference type="PANTHER" id="PTHR42796:SF7">
    <property type="entry name" value="2-DEHYDRO-3-DEOXY-D-ARABINONATE DEHYDRATASE"/>
    <property type="match status" value="1"/>
</dbReference>
<evidence type="ECO:0000256" key="1">
    <source>
        <dbReference type="ARBA" id="ARBA00010211"/>
    </source>
</evidence>
<sequence length="381" mass="40179">MMSGAVSLLDFLPSDWRKGLFLGRVQTADGPSPILVRDGIAYDMSGVAPTVAQLADMLPLAAGSGQSMGPLDSLPAPLLSPIDLQCVKACGVTFAVSALERVIEERARGDAAAAGEIRARLEDRVGGSIRNVVPGTSEAAALKAALIEDGLWSQYLEVAIGPDAEVFTKAPILSSVGPGAQIGIRSDSTWNNPEPEIVLLVNAAGLAIGATLGNDVNLRDFEGRSALLLGKAKDNNASCSLGPLVRLFDEDFTIDDVRNAEVALTIDGPEGYRLEGVSSMNQISRDPLELVRQTLSEHHYPDGFALFLGTLFAPVQDRDEPGRGFTHKVGDRVAISTPRLGTLVNEVVTSKDAAAWDFGVVALMTNLAARGLLNTQQKDPA</sequence>
<accession>T0HH32</accession>
<dbReference type="InterPro" id="IPR011234">
    <property type="entry name" value="Fumarylacetoacetase-like_C"/>
</dbReference>
<keyword evidence="4" id="KW-0378">Hydrolase</keyword>
<dbReference type="PATRIC" id="fig|1331060.3.peg.4633"/>
<dbReference type="GO" id="GO:0046872">
    <property type="term" value="F:metal ion binding"/>
    <property type="evidence" value="ECO:0007669"/>
    <property type="project" value="UniProtKB-KW"/>
</dbReference>
<comment type="caution">
    <text evidence="4">The sequence shown here is derived from an EMBL/GenBank/DDBJ whole genome shotgun (WGS) entry which is preliminary data.</text>
</comment>
<dbReference type="GO" id="GO:0016787">
    <property type="term" value="F:hydrolase activity"/>
    <property type="evidence" value="ECO:0007669"/>
    <property type="project" value="UniProtKB-KW"/>
</dbReference>